<protein>
    <submittedName>
        <fullName evidence="2">Uncharacterized protein</fullName>
    </submittedName>
</protein>
<feature type="region of interest" description="Disordered" evidence="1">
    <location>
        <begin position="102"/>
        <end position="122"/>
    </location>
</feature>
<dbReference type="Proteomes" id="UP001305779">
    <property type="component" value="Unassembled WGS sequence"/>
</dbReference>
<gene>
    <name evidence="2" type="ORF">PRZ48_011621</name>
</gene>
<accession>A0ABR0E7H9</accession>
<comment type="caution">
    <text evidence="2">The sequence shown here is derived from an EMBL/GenBank/DDBJ whole genome shotgun (WGS) entry which is preliminary data.</text>
</comment>
<reference evidence="2 3" key="1">
    <citation type="journal article" date="2023" name="G3 (Bethesda)">
        <title>A chromosome-level genome assembly of Zasmidium syzygii isolated from banana leaves.</title>
        <authorList>
            <person name="van Westerhoven A.C."/>
            <person name="Mehrabi R."/>
            <person name="Talebi R."/>
            <person name="Steentjes M.B.F."/>
            <person name="Corcolon B."/>
            <person name="Chong P.A."/>
            <person name="Kema G.H.J."/>
            <person name="Seidl M.F."/>
        </authorList>
    </citation>
    <scope>NUCLEOTIDE SEQUENCE [LARGE SCALE GENOMIC DNA]</scope>
    <source>
        <strain evidence="2 3">P124</strain>
    </source>
</reference>
<sequence>MLDDDGSEETDESSDQISNTVLVDDSGSKVDELAAACSSHPLLLNGLEISSFLAAYDQATAPPGMVAEERAKAPEDPQNNFAPVDIRHSRATASWKTFRCPSRDSCTKMSADPGSFFDSSSN</sequence>
<dbReference type="EMBL" id="JAXOVC010000009">
    <property type="protein sequence ID" value="KAK4497171.1"/>
    <property type="molecule type" value="Genomic_DNA"/>
</dbReference>
<proteinExistence type="predicted"/>
<evidence type="ECO:0000313" key="2">
    <source>
        <dbReference type="EMBL" id="KAK4497171.1"/>
    </source>
</evidence>
<keyword evidence="3" id="KW-1185">Reference proteome</keyword>
<feature type="compositionally biased region" description="Acidic residues" evidence="1">
    <location>
        <begin position="1"/>
        <end position="14"/>
    </location>
</feature>
<evidence type="ECO:0000256" key="1">
    <source>
        <dbReference type="SAM" id="MobiDB-lite"/>
    </source>
</evidence>
<evidence type="ECO:0000313" key="3">
    <source>
        <dbReference type="Proteomes" id="UP001305779"/>
    </source>
</evidence>
<feature type="region of interest" description="Disordered" evidence="1">
    <location>
        <begin position="1"/>
        <end position="23"/>
    </location>
</feature>
<name>A0ABR0E7H9_ZASCE</name>
<organism evidence="2 3">
    <name type="scientific">Zasmidium cellare</name>
    <name type="common">Wine cellar mold</name>
    <name type="synonym">Racodium cellare</name>
    <dbReference type="NCBI Taxonomy" id="395010"/>
    <lineage>
        <taxon>Eukaryota</taxon>
        <taxon>Fungi</taxon>
        <taxon>Dikarya</taxon>
        <taxon>Ascomycota</taxon>
        <taxon>Pezizomycotina</taxon>
        <taxon>Dothideomycetes</taxon>
        <taxon>Dothideomycetidae</taxon>
        <taxon>Mycosphaerellales</taxon>
        <taxon>Mycosphaerellaceae</taxon>
        <taxon>Zasmidium</taxon>
    </lineage>
</organism>